<evidence type="ECO:0000259" key="2">
    <source>
        <dbReference type="Pfam" id="PF18153"/>
    </source>
</evidence>
<keyword evidence="1" id="KW-0472">Membrane</keyword>
<dbReference type="Pfam" id="PF18153">
    <property type="entry name" value="Cap15_CD_rec"/>
    <property type="match status" value="1"/>
</dbReference>
<evidence type="ECO:0000256" key="1">
    <source>
        <dbReference type="SAM" id="Phobius"/>
    </source>
</evidence>
<dbReference type="OrthoDB" id="7505004at2"/>
<reference evidence="4 5" key="1">
    <citation type="submission" date="2014-08" db="EMBL/GenBank/DDBJ databases">
        <title>Genome sequences of NCPPB Pectobacterium isolates.</title>
        <authorList>
            <person name="Glover R.H."/>
            <person name="Sapp M."/>
            <person name="Elphinstone J."/>
        </authorList>
    </citation>
    <scope>NUCLEOTIDE SEQUENCE [LARGE SCALE GENOMIC DNA]</scope>
    <source>
        <strain evidence="4 5">LMG 21372</strain>
    </source>
</reference>
<dbReference type="InterPro" id="IPR041208">
    <property type="entry name" value="Cap15"/>
</dbReference>
<keyword evidence="1" id="KW-0812">Transmembrane</keyword>
<sequence>MKNHEYIVISGFNRSKVGKIIGSIASFLSGLLVLGILYLLKYLSYFDGKSILTPTVCSLISAGSIYLLLYWLFDSKIWKWKLVSKFINVPDLSGEWDCVGRGENKEGDIFQWNAKIKIFQSWDKVHIRSQTSQSGSDSIAASIIYDGDIGYRLVYNYRNDPRIDEKELSPHMGFAELIFDKNLVTAEGEYFNGRGRNTFGTMKLRKL</sequence>
<protein>
    <submittedName>
        <fullName evidence="4">Uncharacterized protein</fullName>
    </submittedName>
</protein>
<feature type="domain" description="Cap1-like TM helices" evidence="3">
    <location>
        <begin position="21"/>
        <end position="79"/>
    </location>
</feature>
<dbReference type="EMBL" id="JQOD01000005">
    <property type="protein sequence ID" value="KGA32479.1"/>
    <property type="molecule type" value="Genomic_DNA"/>
</dbReference>
<feature type="domain" description="CD-NTase-associated protein 15" evidence="2">
    <location>
        <begin position="88"/>
        <end position="206"/>
    </location>
</feature>
<accession>A0A0M2EZ89</accession>
<evidence type="ECO:0000259" key="3">
    <source>
        <dbReference type="Pfam" id="PF23471"/>
    </source>
</evidence>
<dbReference type="AlphaFoldDB" id="A0A0M2EZ89"/>
<proteinExistence type="predicted"/>
<evidence type="ECO:0000313" key="5">
    <source>
        <dbReference type="Proteomes" id="UP000029435"/>
    </source>
</evidence>
<feature type="transmembrane region" description="Helical" evidence="1">
    <location>
        <begin position="20"/>
        <end position="39"/>
    </location>
</feature>
<dbReference type="RefSeq" id="WP_039316909.1">
    <property type="nucleotide sequence ID" value="NZ_JQOD01000005.1"/>
</dbReference>
<keyword evidence="1" id="KW-1133">Transmembrane helix</keyword>
<name>A0A0M2EZ89_9GAMM</name>
<feature type="transmembrane region" description="Helical" evidence="1">
    <location>
        <begin position="51"/>
        <end position="73"/>
    </location>
</feature>
<dbReference type="Pfam" id="PF23471">
    <property type="entry name" value="Cap15_TM"/>
    <property type="match status" value="1"/>
</dbReference>
<organism evidence="4 5">
    <name type="scientific">Pectobacterium brasiliense</name>
    <dbReference type="NCBI Taxonomy" id="180957"/>
    <lineage>
        <taxon>Bacteria</taxon>
        <taxon>Pseudomonadati</taxon>
        <taxon>Pseudomonadota</taxon>
        <taxon>Gammaproteobacteria</taxon>
        <taxon>Enterobacterales</taxon>
        <taxon>Pectobacteriaceae</taxon>
        <taxon>Pectobacterium</taxon>
    </lineage>
</organism>
<dbReference type="Proteomes" id="UP000029435">
    <property type="component" value="Unassembled WGS sequence"/>
</dbReference>
<dbReference type="InterPro" id="IPR056338">
    <property type="entry name" value="Cap15-like_TM"/>
</dbReference>
<evidence type="ECO:0000313" key="4">
    <source>
        <dbReference type="EMBL" id="KGA32479.1"/>
    </source>
</evidence>
<gene>
    <name evidence="4" type="ORF">KU74_17455</name>
</gene>
<comment type="caution">
    <text evidence="4">The sequence shown here is derived from an EMBL/GenBank/DDBJ whole genome shotgun (WGS) entry which is preliminary data.</text>
</comment>